<dbReference type="AlphaFoldDB" id="A0A1R1SRG9"/>
<evidence type="ECO:0000259" key="1">
    <source>
        <dbReference type="Pfam" id="PF03235"/>
    </source>
</evidence>
<evidence type="ECO:0000313" key="2">
    <source>
        <dbReference type="EMBL" id="OMI40812.1"/>
    </source>
</evidence>
<dbReference type="EMBL" id="ASQP01000059">
    <property type="protein sequence ID" value="OMI40812.1"/>
    <property type="molecule type" value="Genomic_DNA"/>
</dbReference>
<dbReference type="PANTHER" id="PTHR37292:SF2">
    <property type="entry name" value="DUF262 DOMAIN-CONTAINING PROTEIN"/>
    <property type="match status" value="1"/>
</dbReference>
<dbReference type="Proteomes" id="UP000186168">
    <property type="component" value="Unassembled WGS sequence"/>
</dbReference>
<dbReference type="Pfam" id="PF03235">
    <property type="entry name" value="GmrSD_N"/>
    <property type="match status" value="1"/>
</dbReference>
<dbReference type="InterPro" id="IPR004919">
    <property type="entry name" value="GmrSD_N"/>
</dbReference>
<comment type="caution">
    <text evidence="2">The sequence shown here is derived from an EMBL/GenBank/DDBJ whole genome shotgun (WGS) entry which is preliminary data.</text>
</comment>
<dbReference type="PANTHER" id="PTHR37292">
    <property type="entry name" value="VNG6097C"/>
    <property type="match status" value="1"/>
</dbReference>
<evidence type="ECO:0000313" key="3">
    <source>
        <dbReference type="Proteomes" id="UP000186168"/>
    </source>
</evidence>
<feature type="domain" description="GmrSD restriction endonucleases N-terminal" evidence="1">
    <location>
        <begin position="31"/>
        <end position="229"/>
    </location>
</feature>
<gene>
    <name evidence="2" type="ORF">SPAR_04021</name>
</gene>
<sequence length="583" mass="65720">MYGTGPIDQGNTKMTTAGLETQPSATTYELGNLVAQAWSGRIHVPHFQRDFRWGTTDVLRLFDSIVKGYPIGNLLLWVRKTPARSFTLGQLKINAPASPDAFWVVDGQQRITSLANALSPEGHLHEPFSIYYDLREKRFIAQPKTREPQHIALPVLFDLKKLLGWFRTEGELVAELFDEADRVATALRQYKVPAYLVRQDDLDILTDIFDRMNNYGKRLNRAEIFSALYAGPEEGAAERLNLSRIADRIAARTGFGTIDTDTVLASILARRGPDPSRDIRNEFSSTSRRTAPEFEDEDQYAAYGEGEEALVRAIGFLQAEAEVPHIALLVYRALLVVLTRFFAHFPDPEPNTRRLLRRLYWRVAVSGPAVFKGSFTQVARVLCARIRKGDERGSIMGLMDAMAEAQPSIPTIERFRTNEAAAKIILSSWWSLRPRSLVTAAPVDLQSLSTLLADQKTAATVAHVIFPRGLTAQQVLYAANRLFLPSTEDPVSEITTLLAHRPDHLDEETWDRVLASHTMSRQTSQTLAEGDREGFLQLRQQIIQQHLNDFLGRMAEWDYEDTPSLDSLDFDALDELDEPEELL</sequence>
<organism evidence="2 3">
    <name type="scientific">Streptomyces sparsogenes DSM 40356</name>
    <dbReference type="NCBI Taxonomy" id="1331668"/>
    <lineage>
        <taxon>Bacteria</taxon>
        <taxon>Bacillati</taxon>
        <taxon>Actinomycetota</taxon>
        <taxon>Actinomycetes</taxon>
        <taxon>Kitasatosporales</taxon>
        <taxon>Streptomycetaceae</taxon>
        <taxon>Streptomyces</taxon>
    </lineage>
</organism>
<keyword evidence="3" id="KW-1185">Reference proteome</keyword>
<proteinExistence type="predicted"/>
<dbReference type="STRING" id="67365.GCA_001704635_00451"/>
<name>A0A1R1SRG9_9ACTN</name>
<reference evidence="2 3" key="1">
    <citation type="submission" date="2013-05" db="EMBL/GenBank/DDBJ databases">
        <title>Genome sequence of Streptomyces sparsogenes DSM 40356.</title>
        <authorList>
            <person name="Coyne S."/>
            <person name="Seebeck F.P."/>
        </authorList>
    </citation>
    <scope>NUCLEOTIDE SEQUENCE [LARGE SCALE GENOMIC DNA]</scope>
    <source>
        <strain evidence="2 3">DSM 40356</strain>
    </source>
</reference>
<protein>
    <recommendedName>
        <fullName evidence="1">GmrSD restriction endonucleases N-terminal domain-containing protein</fullName>
    </recommendedName>
</protein>
<accession>A0A1R1SRG9</accession>